<accession>A0A9X4KXZ8</accession>
<proteinExistence type="predicted"/>
<evidence type="ECO:0000256" key="1">
    <source>
        <dbReference type="SAM" id="MobiDB-lite"/>
    </source>
</evidence>
<evidence type="ECO:0000313" key="3">
    <source>
        <dbReference type="Proteomes" id="UP001153404"/>
    </source>
</evidence>
<sequence length="132" mass="15347">MKSKFSFGLSVLESCRKSRRFATMTAMFFCIWSPSRMSSMPFFAERVEKLLRHEPVRRFAERRDVGNMLPYVTGHPVELHAEIADLVAIAQLDLDVPVAVGHRHDAPPQLADRRQQHERDDHDKDDQACRYH</sequence>
<keyword evidence="3" id="KW-1185">Reference proteome</keyword>
<protein>
    <submittedName>
        <fullName evidence="2">Uncharacterized protein</fullName>
    </submittedName>
</protein>
<dbReference type="AlphaFoldDB" id="A0A9X4KXZ8"/>
<name>A0A9X4KXZ8_9BACL</name>
<comment type="caution">
    <text evidence="2">The sequence shown here is derived from an EMBL/GenBank/DDBJ whole genome shotgun (WGS) entry which is preliminary data.</text>
</comment>
<evidence type="ECO:0000313" key="2">
    <source>
        <dbReference type="EMBL" id="MDG0812930.1"/>
    </source>
</evidence>
<feature type="region of interest" description="Disordered" evidence="1">
    <location>
        <begin position="103"/>
        <end position="132"/>
    </location>
</feature>
<gene>
    <name evidence="2" type="ORF">OMP40_29135</name>
</gene>
<dbReference type="Proteomes" id="UP001153404">
    <property type="component" value="Unassembled WGS sequence"/>
</dbReference>
<reference evidence="2" key="1">
    <citation type="submission" date="2022-10" db="EMBL/GenBank/DDBJ databases">
        <title>Comparative genomic analysis of Cohnella hashimotonis sp. nov., isolated from the International Space Station.</title>
        <authorList>
            <person name="Simpson A."/>
            <person name="Venkateswaran K."/>
        </authorList>
    </citation>
    <scope>NUCLEOTIDE SEQUENCE</scope>
    <source>
        <strain evidence="2">DSM 28161</strain>
    </source>
</reference>
<dbReference type="EMBL" id="JAPDIA010000008">
    <property type="protein sequence ID" value="MDG0812930.1"/>
    <property type="molecule type" value="Genomic_DNA"/>
</dbReference>
<organism evidence="2 3">
    <name type="scientific">Cohnella rhizosphaerae</name>
    <dbReference type="NCBI Taxonomy" id="1457232"/>
    <lineage>
        <taxon>Bacteria</taxon>
        <taxon>Bacillati</taxon>
        <taxon>Bacillota</taxon>
        <taxon>Bacilli</taxon>
        <taxon>Bacillales</taxon>
        <taxon>Paenibacillaceae</taxon>
        <taxon>Cohnella</taxon>
    </lineage>
</organism>